<reference evidence="2" key="1">
    <citation type="submission" date="2014-11" db="EMBL/GenBank/DDBJ databases">
        <authorList>
            <person name="Otto D Thomas"/>
            <person name="Naeem Raeece"/>
        </authorList>
    </citation>
    <scope>NUCLEOTIDE SEQUENCE</scope>
</reference>
<proteinExistence type="predicted"/>
<dbReference type="VEuPathDB" id="CryptoDB:Cvel_12620"/>
<evidence type="ECO:0000256" key="1">
    <source>
        <dbReference type="SAM" id="SignalP"/>
    </source>
</evidence>
<feature type="chain" id="PRO_5005192345" evidence="1">
    <location>
        <begin position="23"/>
        <end position="328"/>
    </location>
</feature>
<keyword evidence="1" id="KW-0732">Signal</keyword>
<name>A0A0G4IAM1_9ALVE</name>
<accession>A0A0G4IAM1</accession>
<gene>
    <name evidence="2" type="ORF">Cvel_12620</name>
</gene>
<sequence>MRTFRAVILAAFGAAFADLSLALNVRQTEGLFSCQVDCERLKSSIKMHFSNALIVYIAMADDPVIDKAAASSARILQNGYFPWERDGNSAFALSKRSLADVREAYQTCLSELNLWETAGMPGKLRQARDEGVEKWGKACLRDFSLPKEWPPYFLSHLPQAAMKGLKTLGGTPEQEDALLWGLGAGAVNRIVNWGQERLTQKLAYGTQSVVPMGVDDHFKGGCAVAKVMVQTFGDAASRQLNSLMVEQPLRLSKWTRGRIGHHAGSKKFQEGAWADLLAKTPSLACADGQTMCPFAREILVCIPDHWTMLSAYKNFEDQTIKNLPECKK</sequence>
<feature type="signal peptide" evidence="1">
    <location>
        <begin position="1"/>
        <end position="22"/>
    </location>
</feature>
<dbReference type="AlphaFoldDB" id="A0A0G4IAM1"/>
<protein>
    <submittedName>
        <fullName evidence="2">Uncharacterized protein</fullName>
    </submittedName>
</protein>
<organism evidence="2">
    <name type="scientific">Chromera velia CCMP2878</name>
    <dbReference type="NCBI Taxonomy" id="1169474"/>
    <lineage>
        <taxon>Eukaryota</taxon>
        <taxon>Sar</taxon>
        <taxon>Alveolata</taxon>
        <taxon>Colpodellida</taxon>
        <taxon>Chromeraceae</taxon>
        <taxon>Chromera</taxon>
    </lineage>
</organism>
<evidence type="ECO:0000313" key="2">
    <source>
        <dbReference type="EMBL" id="CEM54242.1"/>
    </source>
</evidence>
<dbReference type="EMBL" id="CDMZ01005769">
    <property type="protein sequence ID" value="CEM54242.1"/>
    <property type="molecule type" value="Genomic_DNA"/>
</dbReference>